<dbReference type="FunFam" id="3.30.40.10:FF:000127">
    <property type="entry name" value="E3 ubiquitin-protein ligase RNF181"/>
    <property type="match status" value="1"/>
</dbReference>
<evidence type="ECO:0000256" key="6">
    <source>
        <dbReference type="ARBA" id="ARBA00022786"/>
    </source>
</evidence>
<feature type="compositionally biased region" description="Polar residues" evidence="9">
    <location>
        <begin position="285"/>
        <end position="299"/>
    </location>
</feature>
<evidence type="ECO:0000256" key="5">
    <source>
        <dbReference type="ARBA" id="ARBA00022771"/>
    </source>
</evidence>
<feature type="domain" description="RING-type" evidence="10">
    <location>
        <begin position="210"/>
        <end position="251"/>
    </location>
</feature>
<dbReference type="PROSITE" id="PS50089">
    <property type="entry name" value="ZF_RING_2"/>
    <property type="match status" value="1"/>
</dbReference>
<dbReference type="GO" id="GO:0008270">
    <property type="term" value="F:zinc ion binding"/>
    <property type="evidence" value="ECO:0007669"/>
    <property type="project" value="UniProtKB-KW"/>
</dbReference>
<proteinExistence type="predicted"/>
<evidence type="ECO:0000256" key="3">
    <source>
        <dbReference type="ARBA" id="ARBA00022679"/>
    </source>
</evidence>
<keyword evidence="7" id="KW-0862">Zinc</keyword>
<dbReference type="Proteomes" id="UP000789706">
    <property type="component" value="Unassembled WGS sequence"/>
</dbReference>
<dbReference type="GO" id="GO:0005737">
    <property type="term" value="C:cytoplasm"/>
    <property type="evidence" value="ECO:0007669"/>
    <property type="project" value="TreeGrafter"/>
</dbReference>
<keyword evidence="4" id="KW-0479">Metal-binding</keyword>
<comment type="catalytic activity">
    <reaction evidence="1">
        <text>S-ubiquitinyl-[E2 ubiquitin-conjugating enzyme]-L-cysteine + [acceptor protein]-L-lysine = [E2 ubiquitin-conjugating enzyme]-L-cysteine + N(6)-ubiquitinyl-[acceptor protein]-L-lysine.</text>
        <dbReference type="EC" id="2.3.2.27"/>
    </reaction>
</comment>
<sequence>MSDQANTVGGSSPGNSRRQYWCHQCEENIEPLMAPHPTCPRCNGDFVEEIDEENDPRNFTQSGGHESDEEYDDMNAPFNMGNRNNEVMQIFQNMITALLQSGPNGPFRVQTETRDEATDNHNQPFLGFAQIIQRALEGAGNNHANILNLFNITGDPRDYAWGSTGFDNIISQLMEQQAGRQAPPPASDEIIENLPKLKISKKQVDEQLGCPVCKDEFQIDEEAIHLPCTHTFHGDCIKPWLKVNGTCPVCRYSLVSTENDQNQNHNGSSGNNTSTSTGFRFTTSIPGSYSENQSNQQVGNLDFEPLD</sequence>
<accession>A0A9N8V1U8</accession>
<dbReference type="InterPro" id="IPR001841">
    <property type="entry name" value="Znf_RING"/>
</dbReference>
<dbReference type="GO" id="GO:0016567">
    <property type="term" value="P:protein ubiquitination"/>
    <property type="evidence" value="ECO:0007669"/>
    <property type="project" value="UniProtKB-ARBA"/>
</dbReference>
<gene>
    <name evidence="11" type="ORF">DEBURN_LOCUS717</name>
</gene>
<feature type="compositionally biased region" description="Low complexity" evidence="9">
    <location>
        <begin position="266"/>
        <end position="284"/>
    </location>
</feature>
<evidence type="ECO:0000313" key="11">
    <source>
        <dbReference type="EMBL" id="CAG8434525.1"/>
    </source>
</evidence>
<dbReference type="EC" id="2.3.2.27" evidence="2"/>
<evidence type="ECO:0000256" key="7">
    <source>
        <dbReference type="ARBA" id="ARBA00022833"/>
    </source>
</evidence>
<keyword evidence="12" id="KW-1185">Reference proteome</keyword>
<keyword evidence="3" id="KW-0808">Transferase</keyword>
<dbReference type="InterPro" id="IPR039525">
    <property type="entry name" value="RNF126-like_zinc-ribbon"/>
</dbReference>
<evidence type="ECO:0000256" key="8">
    <source>
        <dbReference type="PROSITE-ProRule" id="PRU00175"/>
    </source>
</evidence>
<comment type="caution">
    <text evidence="11">The sequence shown here is derived from an EMBL/GenBank/DDBJ whole genome shotgun (WGS) entry which is preliminary data.</text>
</comment>
<name>A0A9N8V1U8_9GLOM</name>
<keyword evidence="6" id="KW-0833">Ubl conjugation pathway</keyword>
<dbReference type="SMART" id="SM00184">
    <property type="entry name" value="RING"/>
    <property type="match status" value="1"/>
</dbReference>
<dbReference type="AlphaFoldDB" id="A0A9N8V1U8"/>
<evidence type="ECO:0000313" key="12">
    <source>
        <dbReference type="Proteomes" id="UP000789706"/>
    </source>
</evidence>
<keyword evidence="5 8" id="KW-0863">Zinc-finger</keyword>
<evidence type="ECO:0000256" key="9">
    <source>
        <dbReference type="SAM" id="MobiDB-lite"/>
    </source>
</evidence>
<dbReference type="InterPro" id="IPR013083">
    <property type="entry name" value="Znf_RING/FYVE/PHD"/>
</dbReference>
<dbReference type="SUPFAM" id="SSF57850">
    <property type="entry name" value="RING/U-box"/>
    <property type="match status" value="1"/>
</dbReference>
<evidence type="ECO:0000259" key="10">
    <source>
        <dbReference type="PROSITE" id="PS50089"/>
    </source>
</evidence>
<dbReference type="GO" id="GO:0061630">
    <property type="term" value="F:ubiquitin protein ligase activity"/>
    <property type="evidence" value="ECO:0007669"/>
    <property type="project" value="UniProtKB-EC"/>
</dbReference>
<dbReference type="Gene3D" id="3.30.40.10">
    <property type="entry name" value="Zinc/RING finger domain, C3HC4 (zinc finger)"/>
    <property type="match status" value="1"/>
</dbReference>
<dbReference type="Pfam" id="PF13639">
    <property type="entry name" value="zf-RING_2"/>
    <property type="match status" value="1"/>
</dbReference>
<protein>
    <recommendedName>
        <fullName evidence="2">RING-type E3 ubiquitin transferase</fullName>
        <ecNumber evidence="2">2.3.2.27</ecNumber>
    </recommendedName>
</protein>
<dbReference type="PANTHER" id="PTHR15710">
    <property type="entry name" value="E3 UBIQUITIN-PROTEIN LIGASE PRAJA"/>
    <property type="match status" value="1"/>
</dbReference>
<reference evidence="11" key="1">
    <citation type="submission" date="2021-06" db="EMBL/GenBank/DDBJ databases">
        <authorList>
            <person name="Kallberg Y."/>
            <person name="Tangrot J."/>
            <person name="Rosling A."/>
        </authorList>
    </citation>
    <scope>NUCLEOTIDE SEQUENCE</scope>
    <source>
        <strain evidence="11">AZ414A</strain>
    </source>
</reference>
<dbReference type="EMBL" id="CAJVPK010000026">
    <property type="protein sequence ID" value="CAG8434525.1"/>
    <property type="molecule type" value="Genomic_DNA"/>
</dbReference>
<dbReference type="PANTHER" id="PTHR15710:SF243">
    <property type="entry name" value="E3 UBIQUITIN-PROTEIN LIGASE PRAJA-2 ISOFORM X1"/>
    <property type="match status" value="1"/>
</dbReference>
<organism evidence="11 12">
    <name type="scientific">Diversispora eburnea</name>
    <dbReference type="NCBI Taxonomy" id="1213867"/>
    <lineage>
        <taxon>Eukaryota</taxon>
        <taxon>Fungi</taxon>
        <taxon>Fungi incertae sedis</taxon>
        <taxon>Mucoromycota</taxon>
        <taxon>Glomeromycotina</taxon>
        <taxon>Glomeromycetes</taxon>
        <taxon>Diversisporales</taxon>
        <taxon>Diversisporaceae</taxon>
        <taxon>Diversispora</taxon>
    </lineage>
</organism>
<evidence type="ECO:0000256" key="4">
    <source>
        <dbReference type="ARBA" id="ARBA00022723"/>
    </source>
</evidence>
<feature type="region of interest" description="Disordered" evidence="9">
    <location>
        <begin position="259"/>
        <end position="307"/>
    </location>
</feature>
<evidence type="ECO:0000256" key="1">
    <source>
        <dbReference type="ARBA" id="ARBA00000900"/>
    </source>
</evidence>
<evidence type="ECO:0000256" key="2">
    <source>
        <dbReference type="ARBA" id="ARBA00012483"/>
    </source>
</evidence>
<dbReference type="Pfam" id="PF14369">
    <property type="entry name" value="Zn_ribbon_19"/>
    <property type="match status" value="1"/>
</dbReference>
<dbReference type="OrthoDB" id="8062037at2759"/>